<feature type="transmembrane region" description="Helical" evidence="1">
    <location>
        <begin position="97"/>
        <end position="116"/>
    </location>
</feature>
<reference evidence="2 3" key="1">
    <citation type="submission" date="2022-08" db="EMBL/GenBank/DDBJ databases">
        <title>Paenibacillus endoradicis sp. nov., Paenibacillus radicibacter sp. nov and Paenibacillus pararadicis sp. nov., three cold-adapted plant growth-promoting bacteria isolated from root of Larix gmelinii in Great Khingan.</title>
        <authorList>
            <person name="Xue H."/>
        </authorList>
    </citation>
    <scope>NUCLEOTIDE SEQUENCE [LARGE SCALE GENOMIC DNA]</scope>
    <source>
        <strain evidence="2 3">N5-1-1-5</strain>
    </source>
</reference>
<name>A0ABT1Y9V6_9BACL</name>
<feature type="transmembrane region" description="Helical" evidence="1">
    <location>
        <begin position="73"/>
        <end position="91"/>
    </location>
</feature>
<dbReference type="Proteomes" id="UP001300012">
    <property type="component" value="Unassembled WGS sequence"/>
</dbReference>
<sequence length="211" mass="24121">MDEHLTNNPHSNIRHEEQDTDPFMEERFKQMNPPLTPPPFIPYAHKSKLMAGLLAFFIPGTGHLYLGLMQKGLLVMMLLVLDICMIITFDGDKNGGNPVQTFFCLMFPVIYFYSLFDVMHSTEKVNARNAFLYNGHLDFEHMNQWFDEPLGLTFNPKKFGLLLIAGGMLVFVFSTKPQWIAKLFEFMGSYLGAIVLIAIGIFLFLGKSKKQ</sequence>
<comment type="caution">
    <text evidence="2">The sequence shown here is derived from an EMBL/GenBank/DDBJ whole genome shotgun (WGS) entry which is preliminary data.</text>
</comment>
<keyword evidence="1" id="KW-0472">Membrane</keyword>
<evidence type="ECO:0000256" key="1">
    <source>
        <dbReference type="SAM" id="Phobius"/>
    </source>
</evidence>
<keyword evidence="1" id="KW-1133">Transmembrane helix</keyword>
<organism evidence="2 3">
    <name type="scientific">Paenibacillus radicis</name>
    <name type="common">ex Xue et al. 2023</name>
    <dbReference type="NCBI Taxonomy" id="2972489"/>
    <lineage>
        <taxon>Bacteria</taxon>
        <taxon>Bacillati</taxon>
        <taxon>Bacillota</taxon>
        <taxon>Bacilli</taxon>
        <taxon>Bacillales</taxon>
        <taxon>Paenibacillaceae</taxon>
        <taxon>Paenibacillus</taxon>
    </lineage>
</organism>
<accession>A0ABT1Y9V6</accession>
<evidence type="ECO:0008006" key="4">
    <source>
        <dbReference type="Google" id="ProtNLM"/>
    </source>
</evidence>
<dbReference type="EMBL" id="JANQBD010000001">
    <property type="protein sequence ID" value="MCR8629974.1"/>
    <property type="molecule type" value="Genomic_DNA"/>
</dbReference>
<feature type="transmembrane region" description="Helical" evidence="1">
    <location>
        <begin position="159"/>
        <end position="175"/>
    </location>
</feature>
<keyword evidence="1" id="KW-0812">Transmembrane</keyword>
<feature type="transmembrane region" description="Helical" evidence="1">
    <location>
        <begin position="187"/>
        <end position="205"/>
    </location>
</feature>
<evidence type="ECO:0000313" key="3">
    <source>
        <dbReference type="Proteomes" id="UP001300012"/>
    </source>
</evidence>
<keyword evidence="3" id="KW-1185">Reference proteome</keyword>
<dbReference type="RefSeq" id="WP_258211579.1">
    <property type="nucleotide sequence ID" value="NZ_JANQBD010000001.1"/>
</dbReference>
<feature type="transmembrane region" description="Helical" evidence="1">
    <location>
        <begin position="49"/>
        <end position="66"/>
    </location>
</feature>
<evidence type="ECO:0000313" key="2">
    <source>
        <dbReference type="EMBL" id="MCR8629974.1"/>
    </source>
</evidence>
<proteinExistence type="predicted"/>
<protein>
    <recommendedName>
        <fullName evidence="4">TM2 domain-containing protein</fullName>
    </recommendedName>
</protein>
<gene>
    <name evidence="2" type="ORF">NV381_02040</name>
</gene>